<sequence length="124" mass="13700">MKAIKVFSESLRYLKDHALAKIEENTQGQKYIASDATWVLTVPAIWPAAAKQFMREAAVEAGLVTDSTPGRLIFALEPEAASVFCKQLPSEGFISEQECKETLEQKPGSQYMVVDCGGTRLKFL</sequence>
<protein>
    <recommendedName>
        <fullName evidence="3">Heat shock 70 kDa protein 12A</fullName>
    </recommendedName>
</protein>
<keyword evidence="2" id="KW-1185">Reference proteome</keyword>
<name>A0ABR3MVY7_9TELE</name>
<comment type="caution">
    <text evidence="1">The sequence shown here is derived from an EMBL/GenBank/DDBJ whole genome shotgun (WGS) entry which is preliminary data.</text>
</comment>
<accession>A0ABR3MVY7</accession>
<organism evidence="1 2">
    <name type="scientific">Cirrhinus molitorella</name>
    <name type="common">mud carp</name>
    <dbReference type="NCBI Taxonomy" id="172907"/>
    <lineage>
        <taxon>Eukaryota</taxon>
        <taxon>Metazoa</taxon>
        <taxon>Chordata</taxon>
        <taxon>Craniata</taxon>
        <taxon>Vertebrata</taxon>
        <taxon>Euteleostomi</taxon>
        <taxon>Actinopterygii</taxon>
        <taxon>Neopterygii</taxon>
        <taxon>Teleostei</taxon>
        <taxon>Ostariophysi</taxon>
        <taxon>Cypriniformes</taxon>
        <taxon>Cyprinidae</taxon>
        <taxon>Labeoninae</taxon>
        <taxon>Labeonini</taxon>
        <taxon>Cirrhinus</taxon>
    </lineage>
</organism>
<dbReference type="EMBL" id="JAYMGO010000009">
    <property type="protein sequence ID" value="KAL1268794.1"/>
    <property type="molecule type" value="Genomic_DNA"/>
</dbReference>
<evidence type="ECO:0000313" key="1">
    <source>
        <dbReference type="EMBL" id="KAL1268794.1"/>
    </source>
</evidence>
<evidence type="ECO:0000313" key="2">
    <source>
        <dbReference type="Proteomes" id="UP001558613"/>
    </source>
</evidence>
<dbReference type="PANTHER" id="PTHR14187">
    <property type="entry name" value="ALPHA KINASE/ELONGATION FACTOR 2 KINASE"/>
    <property type="match status" value="1"/>
</dbReference>
<reference evidence="1 2" key="1">
    <citation type="submission" date="2023-09" db="EMBL/GenBank/DDBJ databases">
        <authorList>
            <person name="Wang M."/>
        </authorList>
    </citation>
    <scope>NUCLEOTIDE SEQUENCE [LARGE SCALE GENOMIC DNA]</scope>
    <source>
        <strain evidence="1">GT-2023</strain>
        <tissue evidence="1">Liver</tissue>
    </source>
</reference>
<gene>
    <name evidence="1" type="ORF">QQF64_034157</name>
</gene>
<proteinExistence type="predicted"/>
<evidence type="ECO:0008006" key="3">
    <source>
        <dbReference type="Google" id="ProtNLM"/>
    </source>
</evidence>
<dbReference type="Proteomes" id="UP001558613">
    <property type="component" value="Unassembled WGS sequence"/>
</dbReference>
<dbReference type="InterPro" id="IPR043129">
    <property type="entry name" value="ATPase_NBD"/>
</dbReference>
<dbReference type="PANTHER" id="PTHR14187:SF5">
    <property type="entry name" value="HEAT SHOCK 70 KDA PROTEIN 12A"/>
    <property type="match status" value="1"/>
</dbReference>
<dbReference type="Gene3D" id="3.30.420.40">
    <property type="match status" value="1"/>
</dbReference>
<dbReference type="SUPFAM" id="SSF53067">
    <property type="entry name" value="Actin-like ATPase domain"/>
    <property type="match status" value="1"/>
</dbReference>